<reference evidence="4" key="1">
    <citation type="submission" date="2017-02" db="UniProtKB">
        <authorList>
            <consortium name="WormBaseParasite"/>
        </authorList>
    </citation>
    <scope>IDENTIFICATION</scope>
</reference>
<gene>
    <name evidence="2" type="ORF">ASIM_LOCUS8238</name>
</gene>
<evidence type="ECO:0000313" key="3">
    <source>
        <dbReference type="Proteomes" id="UP000267096"/>
    </source>
</evidence>
<protein>
    <submittedName>
        <fullName evidence="4">Secreted protein</fullName>
    </submittedName>
</protein>
<name>A0A0M3JLF5_ANISI</name>
<dbReference type="Proteomes" id="UP000267096">
    <property type="component" value="Unassembled WGS sequence"/>
</dbReference>
<accession>A0A0M3JLF5</accession>
<proteinExistence type="predicted"/>
<evidence type="ECO:0000256" key="1">
    <source>
        <dbReference type="SAM" id="Phobius"/>
    </source>
</evidence>
<keyword evidence="3" id="KW-1185">Reference proteome</keyword>
<dbReference type="EMBL" id="UYRR01021769">
    <property type="protein sequence ID" value="VDK31148.1"/>
    <property type="molecule type" value="Genomic_DNA"/>
</dbReference>
<dbReference type="WBParaSite" id="ASIM_0000848601-mRNA-1">
    <property type="protein sequence ID" value="ASIM_0000848601-mRNA-1"/>
    <property type="gene ID" value="ASIM_0000848601"/>
</dbReference>
<sequence>MPTNFSILFTLTVPSKYFALPWAQFILGLLIWLVDERGDRHNYIQRCIPCKGQRRICTTQGFPVLIIFIFLRT</sequence>
<keyword evidence="1" id="KW-0472">Membrane</keyword>
<evidence type="ECO:0000313" key="4">
    <source>
        <dbReference type="WBParaSite" id="ASIM_0000848601-mRNA-1"/>
    </source>
</evidence>
<feature type="transmembrane region" description="Helical" evidence="1">
    <location>
        <begin position="17"/>
        <end position="34"/>
    </location>
</feature>
<keyword evidence="1" id="KW-1133">Transmembrane helix</keyword>
<evidence type="ECO:0000313" key="2">
    <source>
        <dbReference type="EMBL" id="VDK31148.1"/>
    </source>
</evidence>
<organism evidence="4">
    <name type="scientific">Anisakis simplex</name>
    <name type="common">Herring worm</name>
    <dbReference type="NCBI Taxonomy" id="6269"/>
    <lineage>
        <taxon>Eukaryota</taxon>
        <taxon>Metazoa</taxon>
        <taxon>Ecdysozoa</taxon>
        <taxon>Nematoda</taxon>
        <taxon>Chromadorea</taxon>
        <taxon>Rhabditida</taxon>
        <taxon>Spirurina</taxon>
        <taxon>Ascaridomorpha</taxon>
        <taxon>Ascaridoidea</taxon>
        <taxon>Anisakidae</taxon>
        <taxon>Anisakis</taxon>
        <taxon>Anisakis simplex complex</taxon>
    </lineage>
</organism>
<keyword evidence="1" id="KW-0812">Transmembrane</keyword>
<reference evidence="2 3" key="2">
    <citation type="submission" date="2018-11" db="EMBL/GenBank/DDBJ databases">
        <authorList>
            <consortium name="Pathogen Informatics"/>
        </authorList>
    </citation>
    <scope>NUCLEOTIDE SEQUENCE [LARGE SCALE GENOMIC DNA]</scope>
</reference>
<dbReference type="AlphaFoldDB" id="A0A0M3JLF5"/>